<dbReference type="PANTHER" id="PTHR31900:SF34">
    <property type="entry name" value="EMB|CAB62440.1-RELATED"/>
    <property type="match status" value="1"/>
</dbReference>
<reference evidence="2" key="1">
    <citation type="submission" date="2020-03" db="EMBL/GenBank/DDBJ databases">
        <title>Castanea mollissima Vanexum genome sequencing.</title>
        <authorList>
            <person name="Staton M."/>
        </authorList>
    </citation>
    <scope>NUCLEOTIDE SEQUENCE</scope>
    <source>
        <tissue evidence="2">Leaf</tissue>
    </source>
</reference>
<comment type="caution">
    <text evidence="2">The sequence shown here is derived from an EMBL/GenBank/DDBJ whole genome shotgun (WGS) entry which is preliminary data.</text>
</comment>
<sequence length="177" mass="20409">MIPGSEGRFSKLKSTRLRLEDGDESCTGDESWCLCYATETDLPMFHNLACLSIHIGSILWDVLPHLLHRAPNLAVLVFNTENGERYNFDEEYTSIIERMFYGDVPICISSHLQTFNFEEFEGSTYELEFVGHILKTARFLKKMTVSSARMNSEEKVRVLKELLMLPRESRTCQIAFL</sequence>
<dbReference type="Proteomes" id="UP000737018">
    <property type="component" value="Unassembled WGS sequence"/>
</dbReference>
<feature type="domain" description="FBD" evidence="1">
    <location>
        <begin position="106"/>
        <end position="177"/>
    </location>
</feature>
<dbReference type="InterPro" id="IPR050232">
    <property type="entry name" value="FBL13/AtMIF1-like"/>
</dbReference>
<dbReference type="InterPro" id="IPR006566">
    <property type="entry name" value="FBD"/>
</dbReference>
<proteinExistence type="predicted"/>
<name>A0A8J4QTY4_9ROSI</name>
<evidence type="ECO:0000313" key="3">
    <source>
        <dbReference type="Proteomes" id="UP000737018"/>
    </source>
</evidence>
<keyword evidence="3" id="KW-1185">Reference proteome</keyword>
<dbReference type="EMBL" id="JRKL02004939">
    <property type="protein sequence ID" value="KAF3951436.1"/>
    <property type="molecule type" value="Genomic_DNA"/>
</dbReference>
<evidence type="ECO:0000259" key="1">
    <source>
        <dbReference type="SMART" id="SM00579"/>
    </source>
</evidence>
<accession>A0A8J4QTY4</accession>
<dbReference type="OrthoDB" id="594804at2759"/>
<protein>
    <recommendedName>
        <fullName evidence="1">FBD domain-containing protein</fullName>
    </recommendedName>
</protein>
<evidence type="ECO:0000313" key="2">
    <source>
        <dbReference type="EMBL" id="KAF3951436.1"/>
    </source>
</evidence>
<dbReference type="PANTHER" id="PTHR31900">
    <property type="entry name" value="F-BOX/RNI SUPERFAMILY PROTEIN-RELATED"/>
    <property type="match status" value="1"/>
</dbReference>
<organism evidence="2 3">
    <name type="scientific">Castanea mollissima</name>
    <name type="common">Chinese chestnut</name>
    <dbReference type="NCBI Taxonomy" id="60419"/>
    <lineage>
        <taxon>Eukaryota</taxon>
        <taxon>Viridiplantae</taxon>
        <taxon>Streptophyta</taxon>
        <taxon>Embryophyta</taxon>
        <taxon>Tracheophyta</taxon>
        <taxon>Spermatophyta</taxon>
        <taxon>Magnoliopsida</taxon>
        <taxon>eudicotyledons</taxon>
        <taxon>Gunneridae</taxon>
        <taxon>Pentapetalae</taxon>
        <taxon>rosids</taxon>
        <taxon>fabids</taxon>
        <taxon>Fagales</taxon>
        <taxon>Fagaceae</taxon>
        <taxon>Castanea</taxon>
    </lineage>
</organism>
<gene>
    <name evidence="2" type="ORF">CMV_022905</name>
</gene>
<dbReference type="SMART" id="SM00579">
    <property type="entry name" value="FBD"/>
    <property type="match status" value="1"/>
</dbReference>
<dbReference type="AlphaFoldDB" id="A0A8J4QTY4"/>
<dbReference type="Pfam" id="PF08387">
    <property type="entry name" value="FBD"/>
    <property type="match status" value="1"/>
</dbReference>